<evidence type="ECO:0000256" key="6">
    <source>
        <dbReference type="ARBA" id="ARBA00023054"/>
    </source>
</evidence>
<dbReference type="PANTHER" id="PTHR18966">
    <property type="entry name" value="IONOTROPIC GLUTAMATE RECEPTOR"/>
    <property type="match status" value="1"/>
</dbReference>
<dbReference type="InterPro" id="IPR001320">
    <property type="entry name" value="Iontro_rcpt_C"/>
</dbReference>
<organism evidence="20 21">
    <name type="scientific">Crassostrea virginica</name>
    <name type="common">Eastern oyster</name>
    <dbReference type="NCBI Taxonomy" id="6565"/>
    <lineage>
        <taxon>Eukaryota</taxon>
        <taxon>Metazoa</taxon>
        <taxon>Spiralia</taxon>
        <taxon>Lophotrochozoa</taxon>
        <taxon>Mollusca</taxon>
        <taxon>Bivalvia</taxon>
        <taxon>Autobranchia</taxon>
        <taxon>Pteriomorphia</taxon>
        <taxon>Ostreida</taxon>
        <taxon>Ostreoidea</taxon>
        <taxon>Ostreidae</taxon>
        <taxon>Crassostrea</taxon>
    </lineage>
</organism>
<keyword evidence="8 17" id="KW-0472">Membrane</keyword>
<keyword evidence="4 17" id="KW-0812">Transmembrane</keyword>
<evidence type="ECO:0000256" key="7">
    <source>
        <dbReference type="ARBA" id="ARBA00023065"/>
    </source>
</evidence>
<evidence type="ECO:0000256" key="16">
    <source>
        <dbReference type="SAM" id="MobiDB-lite"/>
    </source>
</evidence>
<evidence type="ECO:0000256" key="14">
    <source>
        <dbReference type="PIRSR" id="PIRSR601508-2"/>
    </source>
</evidence>
<reference evidence="21" key="1">
    <citation type="submission" date="2025-08" db="UniProtKB">
        <authorList>
            <consortium name="RefSeq"/>
        </authorList>
    </citation>
    <scope>IDENTIFICATION</scope>
    <source>
        <tissue evidence="21">Whole sample</tissue>
    </source>
</reference>
<keyword evidence="12" id="KW-0407">Ion channel</keyword>
<feature type="disulfide bond" evidence="15">
    <location>
        <begin position="704"/>
        <end position="759"/>
    </location>
</feature>
<evidence type="ECO:0000256" key="17">
    <source>
        <dbReference type="SAM" id="Phobius"/>
    </source>
</evidence>
<evidence type="ECO:0000256" key="11">
    <source>
        <dbReference type="ARBA" id="ARBA00023286"/>
    </source>
</evidence>
<feature type="site" description="Interaction with the cone snail toxin Con-ikot-ikot" evidence="14">
    <location>
        <position position="651"/>
    </location>
</feature>
<sequence length="1170" mass="133510">MMFLAGWFVYICLHWLGGGATGLRILLICDQTFHEACRQKQNEPNDDVMMRFVPVSDIHSYVTHVRIFDALLRNGTSYDVMLVFGHSDIVSAVGTVVQEFGLPVIAYTSNPDPVIYQNVMLSINSNAFHLGQAMLFLIDTLWEDRYTHLFTDVSLLHDGFAEGFWGGQLLNLSHTTILHRHNEDFDEISLFFHMRDLRESGVRHFVVHAHPDQVNLLMRADARMEQNGRGYRWFFTENSKSNLTEDDLIPEGSLVLRSLREENTLVYHTLGRIQKAMNDIQNNQSSGKEEDCFREVLIKNSSRNLPLGCGTAQFAINNHFWRVVNNTYQELEWMSAGKIFYNHSKHSVQWYGSTILGPSINNKHFHRVVTNPAPPFVFTKGPIDPGDSCYGNKMCYKILRGNPIHLGPSTRLEDLQGVEAERYCCSGFVMDILEYLSTDLAFDYLVYFRDENSQNITDLYESMVNDVKNGTADIVAGALTVTSNRSKSLRFTEPYYFSGFAMIVLPQEASKPSMDAFTAPFDSYVWLAIFLSATTAALATSLFEWNSPFGLNPWGRKRLKNYTLGSALVMVYSVLFGHTVSTKSPKSWPAKVLQNFWAGLAIFIVASYTANLAAYLAGINRVDEIISIFHQSMNSKRVHVLQSSPAADYLRIINERNRKNILISELPPEESQLNIINHLKDKSYEYYVSDRLLLEYALSQHDNCSIKFSGHDFGENLYAFGLHREADKLTEDMSSLILSYLEGGQVTEALQRYVKNRNCAAQAERFTRKYGLDHTGGLFIILLSAMFVGAFLLVIELCVFRYLVPYLRKKPSDSLWKNRNIEYVNQRLYRTVMSEQLVSPQQTAQEMIRIVKERQFERLFLKNELSKHGKIQKKGIPKGLRLIDITDNLIRSKKAESPVFATSSSGKMFSVHRRSYVGDENNDSEDSLSDVSDYATGDEQDMQISPEDIEPPATLADVSEILINNQRQTQKSCSEVTRSLSEKVTGHYVRRNPRGRYCSDSVESDVTSKASYTRNKSCPSFQKRTSKDENKQRLCDVDEIEMVDMTERPDKTKLIRKSKRGNVGRSFTLYAGRSLKDNRLKSSLRKHAMATRRHSESVFDDCAVDALSKEDLMVLWKKSEIELQTSLNRVTQENTHLKRLLRVVQVSEEDRPAEDTPEDKKPSHLTATQL</sequence>
<keyword evidence="3" id="KW-1003">Cell membrane</keyword>
<accession>A0A8B8CN82</accession>
<dbReference type="GO" id="GO:0005886">
    <property type="term" value="C:plasma membrane"/>
    <property type="evidence" value="ECO:0007669"/>
    <property type="project" value="UniProtKB-SubCell"/>
</dbReference>
<evidence type="ECO:0000256" key="8">
    <source>
        <dbReference type="ARBA" id="ARBA00023136"/>
    </source>
</evidence>
<keyword evidence="10" id="KW-0325">Glycoprotein</keyword>
<dbReference type="SUPFAM" id="SSF53822">
    <property type="entry name" value="Periplasmic binding protein-like I"/>
    <property type="match status" value="1"/>
</dbReference>
<keyword evidence="18" id="KW-0732">Signal</keyword>
<evidence type="ECO:0000256" key="12">
    <source>
        <dbReference type="ARBA" id="ARBA00023303"/>
    </source>
</evidence>
<dbReference type="SUPFAM" id="SSF53850">
    <property type="entry name" value="Periplasmic binding protein-like II"/>
    <property type="match status" value="1"/>
</dbReference>
<keyword evidence="6" id="KW-0175">Coiled coil</keyword>
<evidence type="ECO:0000256" key="13">
    <source>
        <dbReference type="PIRSR" id="PIRSR601508-1"/>
    </source>
</evidence>
<feature type="transmembrane region" description="Helical" evidence="17">
    <location>
        <begin position="524"/>
        <end position="547"/>
    </location>
</feature>
<evidence type="ECO:0000313" key="20">
    <source>
        <dbReference type="Proteomes" id="UP000694844"/>
    </source>
</evidence>
<feature type="binding site" evidence="13">
    <location>
        <position position="480"/>
    </location>
    <ligand>
        <name>L-glutamate</name>
        <dbReference type="ChEBI" id="CHEBI:29985"/>
    </ligand>
</feature>
<evidence type="ECO:0000256" key="2">
    <source>
        <dbReference type="ARBA" id="ARBA00022448"/>
    </source>
</evidence>
<evidence type="ECO:0000259" key="19">
    <source>
        <dbReference type="SMART" id="SM00079"/>
    </source>
</evidence>
<feature type="transmembrane region" description="Helical" evidence="17">
    <location>
        <begin position="596"/>
        <end position="617"/>
    </location>
</feature>
<dbReference type="GeneID" id="111120672"/>
<dbReference type="KEGG" id="cvn:111120672"/>
<dbReference type="AlphaFoldDB" id="A0A8B8CN82"/>
<dbReference type="RefSeq" id="XP_022317277.1">
    <property type="nucleotide sequence ID" value="XM_022461569.1"/>
</dbReference>
<keyword evidence="11" id="KW-1071">Ligand-gated ion channel</keyword>
<dbReference type="FunFam" id="3.40.190.10:FF:000078">
    <property type="entry name" value="glutamate receptor ionotropic, NMDA 3B"/>
    <property type="match status" value="1"/>
</dbReference>
<keyword evidence="15" id="KW-1015">Disulfide bond</keyword>
<dbReference type="Pfam" id="PF10613">
    <property type="entry name" value="Lig_chan-Glu_bd"/>
    <property type="match status" value="1"/>
</dbReference>
<gene>
    <name evidence="21" type="primary">LOC111120672</name>
</gene>
<protein>
    <submittedName>
        <fullName evidence="21">Glutamate [NMDA] receptor subunit 1-like</fullName>
    </submittedName>
</protein>
<dbReference type="InterPro" id="IPR028082">
    <property type="entry name" value="Peripla_BP_I"/>
</dbReference>
<keyword evidence="7" id="KW-0406">Ion transport</keyword>
<dbReference type="PRINTS" id="PR00177">
    <property type="entry name" value="NMDARECEPTOR"/>
</dbReference>
<evidence type="ECO:0000313" key="21">
    <source>
        <dbReference type="RefSeq" id="XP_022317277.1"/>
    </source>
</evidence>
<keyword evidence="5 17" id="KW-1133">Transmembrane helix</keyword>
<name>A0A8B8CN82_CRAVI</name>
<proteinExistence type="predicted"/>
<keyword evidence="2" id="KW-0813">Transport</keyword>
<evidence type="ECO:0000256" key="15">
    <source>
        <dbReference type="PIRSR" id="PIRSR601508-3"/>
    </source>
</evidence>
<feature type="binding site" evidence="13">
    <location>
        <position position="485"/>
    </location>
    <ligand>
        <name>L-glutamate</name>
        <dbReference type="ChEBI" id="CHEBI:29985"/>
    </ligand>
</feature>
<dbReference type="InterPro" id="IPR001508">
    <property type="entry name" value="Iono_Glu_rcpt_met"/>
</dbReference>
<evidence type="ECO:0000256" key="18">
    <source>
        <dbReference type="SAM" id="SignalP"/>
    </source>
</evidence>
<dbReference type="Gene3D" id="3.40.190.10">
    <property type="entry name" value="Periplasmic binding protein-like II"/>
    <property type="match status" value="1"/>
</dbReference>
<feature type="chain" id="PRO_5034563985" evidence="18">
    <location>
        <begin position="23"/>
        <end position="1170"/>
    </location>
</feature>
<evidence type="ECO:0000256" key="5">
    <source>
        <dbReference type="ARBA" id="ARBA00022989"/>
    </source>
</evidence>
<evidence type="ECO:0000256" key="3">
    <source>
        <dbReference type="ARBA" id="ARBA00022475"/>
    </source>
</evidence>
<dbReference type="OrthoDB" id="5984008at2759"/>
<keyword evidence="20" id="KW-1185">Reference proteome</keyword>
<dbReference type="InterPro" id="IPR019594">
    <property type="entry name" value="Glu/Gly-bd"/>
</dbReference>
<keyword evidence="9" id="KW-0675">Receptor</keyword>
<dbReference type="Gene3D" id="1.10.287.70">
    <property type="match status" value="1"/>
</dbReference>
<feature type="compositionally biased region" description="Basic and acidic residues" evidence="16">
    <location>
        <begin position="1148"/>
        <end position="1162"/>
    </location>
</feature>
<dbReference type="Proteomes" id="UP000694844">
    <property type="component" value="Chromosome 2"/>
</dbReference>
<evidence type="ECO:0000256" key="10">
    <source>
        <dbReference type="ARBA" id="ARBA00023180"/>
    </source>
</evidence>
<feature type="signal peptide" evidence="18">
    <location>
        <begin position="1"/>
        <end position="22"/>
    </location>
</feature>
<comment type="subcellular location">
    <subcellularLocation>
        <location evidence="1">Cell membrane</location>
        <topology evidence="1">Multi-pass membrane protein</topology>
    </subcellularLocation>
</comment>
<evidence type="ECO:0000256" key="9">
    <source>
        <dbReference type="ARBA" id="ARBA00023170"/>
    </source>
</evidence>
<dbReference type="GO" id="GO:0038023">
    <property type="term" value="F:signaling receptor activity"/>
    <property type="evidence" value="ECO:0007669"/>
    <property type="project" value="InterPro"/>
</dbReference>
<dbReference type="Pfam" id="PF00060">
    <property type="entry name" value="Lig_chan"/>
    <property type="match status" value="1"/>
</dbReference>
<dbReference type="InterPro" id="IPR015683">
    <property type="entry name" value="Ionotropic_Glu_rcpt"/>
</dbReference>
<evidence type="ECO:0000256" key="4">
    <source>
        <dbReference type="ARBA" id="ARBA00022692"/>
    </source>
</evidence>
<feature type="domain" description="Ionotropic glutamate receptor C-terminal" evidence="19">
    <location>
        <begin position="405"/>
        <end position="756"/>
    </location>
</feature>
<dbReference type="Gene3D" id="3.40.50.2300">
    <property type="match status" value="1"/>
</dbReference>
<feature type="transmembrane region" description="Helical" evidence="17">
    <location>
        <begin position="778"/>
        <end position="804"/>
    </location>
</feature>
<dbReference type="GO" id="GO:0043226">
    <property type="term" value="C:organelle"/>
    <property type="evidence" value="ECO:0007669"/>
    <property type="project" value="UniProtKB-ARBA"/>
</dbReference>
<evidence type="ECO:0000256" key="1">
    <source>
        <dbReference type="ARBA" id="ARBA00004651"/>
    </source>
</evidence>
<feature type="transmembrane region" description="Helical" evidence="17">
    <location>
        <begin position="559"/>
        <end position="576"/>
    </location>
</feature>
<feature type="region of interest" description="Disordered" evidence="16">
    <location>
        <begin position="1146"/>
        <end position="1170"/>
    </location>
</feature>
<feature type="binding site" evidence="13">
    <location>
        <position position="690"/>
    </location>
    <ligand>
        <name>L-glutamate</name>
        <dbReference type="ChEBI" id="CHEBI:29985"/>
    </ligand>
</feature>
<feature type="site" description="Crucial to convey clamshell closure to channel opening" evidence="14">
    <location>
        <position position="626"/>
    </location>
</feature>
<dbReference type="SMART" id="SM00079">
    <property type="entry name" value="PBPe"/>
    <property type="match status" value="1"/>
</dbReference>
<dbReference type="GO" id="GO:0015276">
    <property type="term" value="F:ligand-gated monoatomic ion channel activity"/>
    <property type="evidence" value="ECO:0007669"/>
    <property type="project" value="InterPro"/>
</dbReference>